<dbReference type="RefSeq" id="WP_013702305.1">
    <property type="nucleotide sequence ID" value="NC_015385.1"/>
</dbReference>
<dbReference type="Proteomes" id="UP000006852">
    <property type="component" value="Chromosome"/>
</dbReference>
<dbReference type="InterPro" id="IPR049811">
    <property type="entry name" value="MJ1673-like_dom"/>
</dbReference>
<sequence>MPRTFCLLNHVLTQKQLAELGEKFNSIEVVYPEKNLAELWAQIPPEKSNEEVVGSVVSWLKGESAPGDLFIIQGEFGSTFTLVDFALKNGLVPLYATTRRVAKESRSGETVRREYVFEHVCFKKYQYFE</sequence>
<protein>
    <recommendedName>
        <fullName evidence="3">CRISPR-associated protein</fullName>
    </recommendedName>
</protein>
<dbReference type="OrthoDB" id="9811802at2"/>
<reference evidence="2" key="2">
    <citation type="submission" date="2011-04" db="EMBL/GenBank/DDBJ databases">
        <title>The complete genome of chromosome of Treponema succinifaciens DSM 2489.</title>
        <authorList>
            <person name="Lucas S."/>
            <person name="Copeland A."/>
            <person name="Lapidus A."/>
            <person name="Bruce D."/>
            <person name="Goodwin L."/>
            <person name="Pitluck S."/>
            <person name="Peters L."/>
            <person name="Kyrpides N."/>
            <person name="Mavromatis K."/>
            <person name="Ivanova N."/>
            <person name="Ovchinnikova G."/>
            <person name="Teshima H."/>
            <person name="Detter J.C."/>
            <person name="Tapia R."/>
            <person name="Han C."/>
            <person name="Land M."/>
            <person name="Hauser L."/>
            <person name="Markowitz V."/>
            <person name="Cheng J.-F."/>
            <person name="Hugenholtz P."/>
            <person name="Woyke T."/>
            <person name="Wu D."/>
            <person name="Gronow S."/>
            <person name="Wellnitz S."/>
            <person name="Brambilla E."/>
            <person name="Klenk H.-P."/>
            <person name="Eisen J.A."/>
        </authorList>
    </citation>
    <scope>NUCLEOTIDE SEQUENCE [LARGE SCALE GENOMIC DNA]</scope>
    <source>
        <strain evidence="2">ATCC 33096 / DSM 2489 / 6091</strain>
    </source>
</reference>
<accession>F2NWD2</accession>
<dbReference type="EMBL" id="CP002631">
    <property type="protein sequence ID" value="AEB15053.1"/>
    <property type="molecule type" value="Genomic_DNA"/>
</dbReference>
<dbReference type="HOGENOM" id="CLU_159273_0_0_12"/>
<organism evidence="1 2">
    <name type="scientific">Treponema succinifaciens (strain ATCC 33096 / DSM 2489 / 6091)</name>
    <dbReference type="NCBI Taxonomy" id="869209"/>
    <lineage>
        <taxon>Bacteria</taxon>
        <taxon>Pseudomonadati</taxon>
        <taxon>Spirochaetota</taxon>
        <taxon>Spirochaetia</taxon>
        <taxon>Spirochaetales</taxon>
        <taxon>Treponemataceae</taxon>
        <taxon>Treponema</taxon>
    </lineage>
</organism>
<evidence type="ECO:0000313" key="2">
    <source>
        <dbReference type="Proteomes" id="UP000006852"/>
    </source>
</evidence>
<evidence type="ECO:0008006" key="3">
    <source>
        <dbReference type="Google" id="ProtNLM"/>
    </source>
</evidence>
<reference evidence="1 2" key="1">
    <citation type="journal article" date="2011" name="Stand. Genomic Sci.">
        <title>Complete genome sequence of Treponema succinifaciens type strain (6091).</title>
        <authorList>
            <person name="Han C."/>
            <person name="Gronow S."/>
            <person name="Teshima H."/>
            <person name="Lapidus A."/>
            <person name="Nolan M."/>
            <person name="Lucas S."/>
            <person name="Hammon N."/>
            <person name="Deshpande S."/>
            <person name="Cheng J.F."/>
            <person name="Zeytun A."/>
            <person name="Tapia R."/>
            <person name="Goodwin L."/>
            <person name="Pitluck S."/>
            <person name="Liolios K."/>
            <person name="Pagani I."/>
            <person name="Ivanova N."/>
            <person name="Mavromatis K."/>
            <person name="Mikhailova N."/>
            <person name="Huntemann M."/>
            <person name="Pati A."/>
            <person name="Chen A."/>
            <person name="Palaniappan K."/>
            <person name="Land M."/>
            <person name="Hauser L."/>
            <person name="Brambilla E.M."/>
            <person name="Rohde M."/>
            <person name="Goker M."/>
            <person name="Woyke T."/>
            <person name="Bristow J."/>
            <person name="Eisen J.A."/>
            <person name="Markowitz V."/>
            <person name="Hugenholtz P."/>
            <person name="Kyrpides N.C."/>
            <person name="Klenk H.P."/>
            <person name="Detter J.C."/>
        </authorList>
    </citation>
    <scope>NUCLEOTIDE SEQUENCE [LARGE SCALE GENOMIC DNA]</scope>
    <source>
        <strain evidence="2">ATCC 33096 / DSM 2489 / 6091</strain>
    </source>
</reference>
<keyword evidence="2" id="KW-1185">Reference proteome</keyword>
<dbReference type="NCBIfam" id="NF040559">
    <property type="entry name" value="CAS_Csx20"/>
    <property type="match status" value="1"/>
</dbReference>
<dbReference type="GeneID" id="302999305"/>
<dbReference type="KEGG" id="tsu:Tresu_2184"/>
<proteinExistence type="predicted"/>
<gene>
    <name evidence="1" type="ordered locus">Tresu_2184</name>
</gene>
<dbReference type="STRING" id="869209.Tresu_2184"/>
<evidence type="ECO:0000313" key="1">
    <source>
        <dbReference type="EMBL" id="AEB15053.1"/>
    </source>
</evidence>
<dbReference type="AlphaFoldDB" id="F2NWD2"/>
<dbReference type="eggNOG" id="ENOG5032UF4">
    <property type="taxonomic scope" value="Bacteria"/>
</dbReference>
<name>F2NWD2_TRES6</name>